<evidence type="ECO:0000256" key="2">
    <source>
        <dbReference type="ARBA" id="ARBA00022448"/>
    </source>
</evidence>
<evidence type="ECO:0000256" key="3">
    <source>
        <dbReference type="ARBA" id="ARBA00022927"/>
    </source>
</evidence>
<evidence type="ECO:0000256" key="5">
    <source>
        <dbReference type="ARBA" id="ARBA00023176"/>
    </source>
</evidence>
<evidence type="ECO:0000256" key="6">
    <source>
        <dbReference type="PIRNR" id="PIRNR005992"/>
    </source>
</evidence>
<comment type="caution">
    <text evidence="8">The sequence shown here is derived from an EMBL/GenBank/DDBJ whole genome shotgun (WGS) entry which is preliminary data.</text>
</comment>
<dbReference type="PIRSF" id="PIRSF005992">
    <property type="entry name" value="Clathrin_mu"/>
    <property type="match status" value="1"/>
</dbReference>
<reference evidence="8 9" key="1">
    <citation type="journal article" date="2023" name="BMC Biol.">
        <title>The compact genome of the sponge Oopsacas minuta (Hexactinellida) is lacking key metazoan core genes.</title>
        <authorList>
            <person name="Santini S."/>
            <person name="Schenkelaars Q."/>
            <person name="Jourda C."/>
            <person name="Duchesne M."/>
            <person name="Belahbib H."/>
            <person name="Rocher C."/>
            <person name="Selva M."/>
            <person name="Riesgo A."/>
            <person name="Vervoort M."/>
            <person name="Leys S.P."/>
            <person name="Kodjabachian L."/>
            <person name="Le Bivic A."/>
            <person name="Borchiellini C."/>
            <person name="Claverie J.M."/>
            <person name="Renard E."/>
        </authorList>
    </citation>
    <scope>NUCLEOTIDE SEQUENCE [LARGE SCALE GENOMIC DNA]</scope>
    <source>
        <strain evidence="8">SPO-2</strain>
    </source>
</reference>
<dbReference type="GO" id="GO:0016192">
    <property type="term" value="P:vesicle-mediated transport"/>
    <property type="evidence" value="ECO:0007669"/>
    <property type="project" value="InterPro"/>
</dbReference>
<dbReference type="Proteomes" id="UP001165289">
    <property type="component" value="Unassembled WGS sequence"/>
</dbReference>
<dbReference type="InterPro" id="IPR011012">
    <property type="entry name" value="Longin-like_dom_sf"/>
</dbReference>
<dbReference type="EMBL" id="JAKMXF010000365">
    <property type="protein sequence ID" value="KAI6645945.1"/>
    <property type="molecule type" value="Genomic_DNA"/>
</dbReference>
<comment type="subcellular location">
    <subcellularLocation>
        <location evidence="1">Membrane</location>
        <location evidence="1">Coated pit</location>
        <topology evidence="1">Peripheral membrane protein</topology>
        <orientation evidence="1">Cytoplasmic side</orientation>
    </subcellularLocation>
</comment>
<proteinExistence type="inferred from homology"/>
<keyword evidence="5" id="KW-0168">Coated pit</keyword>
<dbReference type="FunFam" id="3.30.450.60:FF:000002">
    <property type="entry name" value="AP-2 complex subunit mu, putative"/>
    <property type="match status" value="1"/>
</dbReference>
<dbReference type="InterPro" id="IPR022775">
    <property type="entry name" value="AP_mu_sigma_su"/>
</dbReference>
<dbReference type="SUPFAM" id="SSF64356">
    <property type="entry name" value="SNARE-like"/>
    <property type="match status" value="1"/>
</dbReference>
<comment type="similarity">
    <text evidence="6">Belongs to the adaptor complexes medium subunit family.</text>
</comment>
<protein>
    <recommendedName>
        <fullName evidence="7">MHD domain-containing protein</fullName>
    </recommendedName>
</protein>
<dbReference type="Gene3D" id="3.30.450.60">
    <property type="match status" value="1"/>
</dbReference>
<organism evidence="8 9">
    <name type="scientific">Oopsacas minuta</name>
    <dbReference type="NCBI Taxonomy" id="111878"/>
    <lineage>
        <taxon>Eukaryota</taxon>
        <taxon>Metazoa</taxon>
        <taxon>Porifera</taxon>
        <taxon>Hexactinellida</taxon>
        <taxon>Hexasterophora</taxon>
        <taxon>Lyssacinosida</taxon>
        <taxon>Leucopsacidae</taxon>
        <taxon>Oopsacas</taxon>
    </lineage>
</organism>
<evidence type="ECO:0000256" key="4">
    <source>
        <dbReference type="ARBA" id="ARBA00023136"/>
    </source>
</evidence>
<dbReference type="PRINTS" id="PR00314">
    <property type="entry name" value="CLATHRINADPT"/>
</dbReference>
<keyword evidence="4" id="KW-0472">Membrane</keyword>
<dbReference type="InterPro" id="IPR050431">
    <property type="entry name" value="Adaptor_comp_med_subunit"/>
</dbReference>
<evidence type="ECO:0000313" key="8">
    <source>
        <dbReference type="EMBL" id="KAI6645945.1"/>
    </source>
</evidence>
<dbReference type="InterPro" id="IPR036168">
    <property type="entry name" value="AP2_Mu_C_sf"/>
</dbReference>
<dbReference type="InterPro" id="IPR028565">
    <property type="entry name" value="MHD"/>
</dbReference>
<dbReference type="CDD" id="cd09252">
    <property type="entry name" value="AP-3_Mu3_Cterm"/>
    <property type="match status" value="1"/>
</dbReference>
<keyword evidence="9" id="KW-1185">Reference proteome</keyword>
<sequence>MIQSIFLISPLGDVFLERHWRKILSRNVLDIFYEAQSKATSPDDISPVLSGGSFYIIHIYKHSIYFVAVIQGEIPPLFVIEFLHRMTSIFTEYLHECTEQKIRDKIVLIYEILEEMMDNGFPLATEPNLLKELIQPTNIVSDVIHNITGKDTMASRLPASQISNMPWRRSGVKYVNNEFYMDITEEIDCIIDKTGAVISCDIIGYVDCVCKLSGMPDLTLTFMNPRIIDDVSFHPCARLRRWESERLISFVPPDGSFRLMTFQASAQSCTTLCLPIYVTPVFTLKEASGRMEIRVGTKNTLGKNLDDVEIICPMPKEVVNVSLVSTVGMFTFDPVTKVIRWKIGKLMSGKIANLAGSVSIQPGTSVRARPEVSVHFSLPLHAASGLKVNRLEMYTEDFKPYKGVKYITKSGTFQVRS</sequence>
<evidence type="ECO:0000256" key="1">
    <source>
        <dbReference type="ARBA" id="ARBA00004277"/>
    </source>
</evidence>
<dbReference type="Pfam" id="PF00928">
    <property type="entry name" value="Adap_comp_sub"/>
    <property type="match status" value="1"/>
</dbReference>
<accession>A0AAV7JB37</accession>
<dbReference type="AlphaFoldDB" id="A0AAV7JB37"/>
<dbReference type="CDD" id="cd14837">
    <property type="entry name" value="AP3_Mu_N"/>
    <property type="match status" value="1"/>
</dbReference>
<dbReference type="PANTHER" id="PTHR10529">
    <property type="entry name" value="AP COMPLEX SUBUNIT MU"/>
    <property type="match status" value="1"/>
</dbReference>
<name>A0AAV7JB37_9METZ</name>
<dbReference type="SUPFAM" id="SSF49447">
    <property type="entry name" value="Second domain of Mu2 adaptin subunit (ap50) of ap2 adaptor"/>
    <property type="match status" value="1"/>
</dbReference>
<feature type="domain" description="MHD" evidence="7">
    <location>
        <begin position="176"/>
        <end position="416"/>
    </location>
</feature>
<evidence type="ECO:0000259" key="7">
    <source>
        <dbReference type="PROSITE" id="PS51072"/>
    </source>
</evidence>
<dbReference type="GO" id="GO:0005905">
    <property type="term" value="C:clathrin-coated pit"/>
    <property type="evidence" value="ECO:0007669"/>
    <property type="project" value="UniProtKB-KW"/>
</dbReference>
<keyword evidence="2 6" id="KW-0813">Transport</keyword>
<dbReference type="PROSITE" id="PS51072">
    <property type="entry name" value="MHD"/>
    <property type="match status" value="1"/>
</dbReference>
<dbReference type="GO" id="GO:0006886">
    <property type="term" value="P:intracellular protein transport"/>
    <property type="evidence" value="ECO:0007669"/>
    <property type="project" value="UniProtKB-UniRule"/>
</dbReference>
<dbReference type="InterPro" id="IPR001392">
    <property type="entry name" value="Clathrin_mu"/>
</dbReference>
<dbReference type="Gene3D" id="2.60.40.1170">
    <property type="entry name" value="Mu homology domain, subdomain B"/>
    <property type="match status" value="2"/>
</dbReference>
<evidence type="ECO:0000313" key="9">
    <source>
        <dbReference type="Proteomes" id="UP001165289"/>
    </source>
</evidence>
<dbReference type="GO" id="GO:0030131">
    <property type="term" value="C:clathrin adaptor complex"/>
    <property type="evidence" value="ECO:0007669"/>
    <property type="project" value="UniProtKB-UniRule"/>
</dbReference>
<gene>
    <name evidence="8" type="ORF">LOD99_13202</name>
</gene>
<keyword evidence="3 6" id="KW-0653">Protein transport</keyword>
<dbReference type="Pfam" id="PF01217">
    <property type="entry name" value="Clat_adaptor_s"/>
    <property type="match status" value="1"/>
</dbReference>